<dbReference type="EMBL" id="AUZX01010727">
    <property type="protein sequence ID" value="EQD46457.1"/>
    <property type="molecule type" value="Genomic_DNA"/>
</dbReference>
<dbReference type="InterPro" id="IPR037237">
    <property type="entry name" value="IlvD/EDD_N"/>
</dbReference>
<proteinExistence type="inferred from homology"/>
<dbReference type="EC" id="4.-.-.-" evidence="4"/>
<reference evidence="4" key="2">
    <citation type="journal article" date="2014" name="ISME J.">
        <title>Microbial stratification in low pH oxic and suboxic macroscopic growths along an acid mine drainage.</title>
        <authorList>
            <person name="Mendez-Garcia C."/>
            <person name="Mesa V."/>
            <person name="Sprenger R.R."/>
            <person name="Richter M."/>
            <person name="Diez M.S."/>
            <person name="Solano J."/>
            <person name="Bargiela R."/>
            <person name="Golyshina O.V."/>
            <person name="Manteca A."/>
            <person name="Ramos J.L."/>
            <person name="Gallego J.R."/>
            <person name="Llorente I."/>
            <person name="Martins Dos Santos V.A."/>
            <person name="Jensen O.N."/>
            <person name="Pelaez A.I."/>
            <person name="Sanchez J."/>
            <person name="Ferrer M."/>
        </authorList>
    </citation>
    <scope>NUCLEOTIDE SEQUENCE</scope>
</reference>
<evidence type="ECO:0000313" key="4">
    <source>
        <dbReference type="EMBL" id="EQD46457.1"/>
    </source>
</evidence>
<evidence type="ECO:0000259" key="3">
    <source>
        <dbReference type="Pfam" id="PF00920"/>
    </source>
</evidence>
<protein>
    <submittedName>
        <fullName evidence="4">Dihydroxy-acid and 6-phosphogluconate dehydratase</fullName>
        <ecNumber evidence="4">4.-.-.-</ecNumber>
    </submittedName>
</protein>
<reference evidence="4" key="1">
    <citation type="submission" date="2013-08" db="EMBL/GenBank/DDBJ databases">
        <authorList>
            <person name="Mendez C."/>
            <person name="Richter M."/>
            <person name="Ferrer M."/>
            <person name="Sanchez J."/>
        </authorList>
    </citation>
    <scope>NUCLEOTIDE SEQUENCE</scope>
</reference>
<dbReference type="PANTHER" id="PTHR21000:SF5">
    <property type="entry name" value="DIHYDROXY-ACID DEHYDRATASE, MITOCHONDRIAL"/>
    <property type="match status" value="1"/>
</dbReference>
<comment type="caution">
    <text evidence="4">The sequence shown here is derived from an EMBL/GenBank/DDBJ whole genome shotgun (WGS) entry which is preliminary data.</text>
</comment>
<feature type="domain" description="Dihydroxy-acid/6-phosphogluconate dehydratase N-terminal" evidence="3">
    <location>
        <begin position="1"/>
        <end position="169"/>
    </location>
</feature>
<sequence>LDLPGCLLYGGPIKPGRFRGRDVTVIDVFEAIGSAEAGRISDSELHELEDVACPGAGACGGQFTANTMAMAIELLGVAPLQTGGVPALDPSKSDVAAGVGRAAVEMVRSGRRPSSYLTRASFENAIAGVMASGGSTNAVLHLLAMAHEAGVPLEIDDFDAVSRRTPWIV</sequence>
<feature type="non-terminal residue" evidence="4">
    <location>
        <position position="1"/>
    </location>
</feature>
<evidence type="ECO:0000256" key="1">
    <source>
        <dbReference type="ARBA" id="ARBA00006486"/>
    </source>
</evidence>
<gene>
    <name evidence="4" type="ORF">B1A_14613</name>
</gene>
<evidence type="ECO:0000256" key="2">
    <source>
        <dbReference type="ARBA" id="ARBA00023239"/>
    </source>
</evidence>
<dbReference type="InterPro" id="IPR000581">
    <property type="entry name" value="ILV_EDD_N"/>
</dbReference>
<dbReference type="GO" id="GO:0004160">
    <property type="term" value="F:dihydroxy-acid dehydratase activity"/>
    <property type="evidence" value="ECO:0007669"/>
    <property type="project" value="TreeGrafter"/>
</dbReference>
<keyword evidence="2 4" id="KW-0456">Lyase</keyword>
<organism evidence="4">
    <name type="scientific">mine drainage metagenome</name>
    <dbReference type="NCBI Taxonomy" id="410659"/>
    <lineage>
        <taxon>unclassified sequences</taxon>
        <taxon>metagenomes</taxon>
        <taxon>ecological metagenomes</taxon>
    </lineage>
</organism>
<accession>T0ZPL1</accession>
<dbReference type="InterPro" id="IPR050165">
    <property type="entry name" value="DHAD_IlvD/Edd"/>
</dbReference>
<name>T0ZPL1_9ZZZZ</name>
<dbReference type="PANTHER" id="PTHR21000">
    <property type="entry name" value="DIHYDROXY-ACID DEHYDRATASE DAD"/>
    <property type="match status" value="1"/>
</dbReference>
<dbReference type="Pfam" id="PF00920">
    <property type="entry name" value="ILVD_EDD_N"/>
    <property type="match status" value="1"/>
</dbReference>
<dbReference type="AlphaFoldDB" id="T0ZPL1"/>
<comment type="similarity">
    <text evidence="1">Belongs to the IlvD/Edd family.</text>
</comment>
<dbReference type="GO" id="GO:0009082">
    <property type="term" value="P:branched-chain amino acid biosynthetic process"/>
    <property type="evidence" value="ECO:0007669"/>
    <property type="project" value="TreeGrafter"/>
</dbReference>
<feature type="non-terminal residue" evidence="4">
    <location>
        <position position="169"/>
    </location>
</feature>
<dbReference type="SUPFAM" id="SSF143975">
    <property type="entry name" value="IlvD/EDD N-terminal domain-like"/>
    <property type="match status" value="1"/>
</dbReference>